<dbReference type="SMART" id="SM00248">
    <property type="entry name" value="ANK"/>
    <property type="match status" value="3"/>
</dbReference>
<evidence type="ECO:0000256" key="7">
    <source>
        <dbReference type="SAM" id="MobiDB-lite"/>
    </source>
</evidence>
<dbReference type="GO" id="GO:0008270">
    <property type="term" value="F:zinc ion binding"/>
    <property type="evidence" value="ECO:0007669"/>
    <property type="project" value="UniProtKB-KW"/>
</dbReference>
<feature type="region of interest" description="Disordered" evidence="7">
    <location>
        <begin position="354"/>
        <end position="412"/>
    </location>
</feature>
<evidence type="ECO:0000256" key="3">
    <source>
        <dbReference type="ARBA" id="ARBA00022833"/>
    </source>
</evidence>
<dbReference type="InterPro" id="IPR013083">
    <property type="entry name" value="Znf_RING/FYVE/PHD"/>
</dbReference>
<dbReference type="Gene3D" id="3.40.50.10190">
    <property type="entry name" value="BRCT domain"/>
    <property type="match status" value="2"/>
</dbReference>
<keyword evidence="10" id="KW-1185">Reference proteome</keyword>
<dbReference type="Pfam" id="PF14835">
    <property type="entry name" value="zf-RING_6"/>
    <property type="match status" value="1"/>
</dbReference>
<dbReference type="SUPFAM" id="SSF48403">
    <property type="entry name" value="Ankyrin repeat"/>
    <property type="match status" value="1"/>
</dbReference>
<dbReference type="InterPro" id="IPR001841">
    <property type="entry name" value="Znf_RING"/>
</dbReference>
<dbReference type="InterPro" id="IPR036420">
    <property type="entry name" value="BRCT_dom_sf"/>
</dbReference>
<comment type="caution">
    <text evidence="9">The sequence shown here is derived from an EMBL/GenBank/DDBJ whole genome shotgun (WGS) entry which is preliminary data.</text>
</comment>
<feature type="repeat" description="ANK" evidence="5">
    <location>
        <begin position="496"/>
        <end position="528"/>
    </location>
</feature>
<dbReference type="Proteomes" id="UP000324629">
    <property type="component" value="Unassembled WGS sequence"/>
</dbReference>
<feature type="region of interest" description="Disordered" evidence="7">
    <location>
        <begin position="109"/>
        <end position="129"/>
    </location>
</feature>
<dbReference type="PROSITE" id="PS50297">
    <property type="entry name" value="ANK_REP_REGION"/>
    <property type="match status" value="3"/>
</dbReference>
<feature type="compositionally biased region" description="Polar residues" evidence="7">
    <location>
        <begin position="354"/>
        <end position="368"/>
    </location>
</feature>
<dbReference type="Pfam" id="PF13637">
    <property type="entry name" value="Ank_4"/>
    <property type="match status" value="1"/>
</dbReference>
<dbReference type="GO" id="GO:0085020">
    <property type="term" value="P:protein K6-linked ubiquitination"/>
    <property type="evidence" value="ECO:0007669"/>
    <property type="project" value="TreeGrafter"/>
</dbReference>
<proteinExistence type="predicted"/>
<sequence>MVFLYTVEYEFIIDFSVHSMTVSLRTREAVDRLLDLLRCDHCNSTLHHPFTTGVCEHLLCSNCRLGECAPKKFTGCPVCRVPVHPRDFQMHPQVAQLVLVARRLKKLMAGSGPADSPQENSNTVERSKERLQETDLDAFTSPFKEPFEAALKPTVDSMRDESFLEPRVVLKRAYSSTSSVKSLPAPSSRKRGGFVDPDFLVADNQSSASGCPGRGSGSVASEPAANFSVTRKSRLARDRSSTSDSQSTVTRLPAYRTLGDTLTAENARQKHFSSALSVGTSSDQNSDVRHTPPHGVNSDSMEMVLRAATRVYKTRGSLRRGACQDVTSISNLPVLVPIASPEDTRITDMTYLSSENAKPSTKASSIASETIRGDFKTESQESFARQSSRLKSNKKKDPAGSKSTGGKSTHLKPSSSFLRFVQKLRPNSKGESVLHRAAIRGNLDQVKNLLASGLSPNIRDHAGWMPLHEAVLHGHRDVAEALLKAGATVDAPGGPDLDTPLHDAIQNAQAACCELLLAHGANPVLPNAMGMTPLQLVDSQLSRLALSSPKSKRHLPSVDPKNASIVNQLHTVRKALLKAISQPRTSAETDKKEASAHNLVPDLISLVKSVNQTTFIERRRLRPVLLPTGLSRLQQATFTRVATMIHAQIVTSISPEVTHVITGASQEIVGMDRSGQVSLVRTSSKPRGRVNTNPSTDIYQANCPRTLKFLNAVLQEGISSESDQSQYVCHASSPLGCWVLSFDWIETCAHVKMRVEEEGFEVTGCSTTPHSGAPRRARLAREAGSLGLFHGFRFCFLGPFVYPVPPRAELVTLARSGGASVVLSRERCSPLRLARLAVEVAGLSATSSSCASWEVVETSLPGAMEEDHEEDSDGDRSVAHDAGTSTSNAISSPLLVFYDPGQHSTLAHTKAARTTPYAVQTVSQALTLLKPRTDQVTLTDSPLRAVPSTWLLDCAAEYTILPFPNL</sequence>
<feature type="region of interest" description="Disordered" evidence="7">
    <location>
        <begin position="175"/>
        <end position="252"/>
    </location>
</feature>
<accession>A0A5J4NDR6</accession>
<dbReference type="AlphaFoldDB" id="A0A5J4NDR6"/>
<keyword evidence="1" id="KW-0677">Repeat</keyword>
<feature type="domain" description="RING-type" evidence="8">
    <location>
        <begin position="39"/>
        <end position="80"/>
    </location>
</feature>
<dbReference type="SUPFAM" id="SSF52113">
    <property type="entry name" value="BRCT domain"/>
    <property type="match status" value="1"/>
</dbReference>
<dbReference type="GO" id="GO:0004842">
    <property type="term" value="F:ubiquitin-protein transferase activity"/>
    <property type="evidence" value="ECO:0007669"/>
    <property type="project" value="TreeGrafter"/>
</dbReference>
<dbReference type="EMBL" id="QNGE01003727">
    <property type="protein sequence ID" value="KAA3673677.1"/>
    <property type="molecule type" value="Genomic_DNA"/>
</dbReference>
<feature type="compositionally biased region" description="Polar residues" evidence="7">
    <location>
        <begin position="401"/>
        <end position="412"/>
    </location>
</feature>
<evidence type="ECO:0000256" key="4">
    <source>
        <dbReference type="ARBA" id="ARBA00023043"/>
    </source>
</evidence>
<dbReference type="Gene3D" id="3.30.40.10">
    <property type="entry name" value="Zinc/RING finger domain, C3HC4 (zinc finger)"/>
    <property type="match status" value="1"/>
</dbReference>
<evidence type="ECO:0000256" key="5">
    <source>
        <dbReference type="PROSITE-ProRule" id="PRU00023"/>
    </source>
</evidence>
<evidence type="ECO:0000256" key="2">
    <source>
        <dbReference type="ARBA" id="ARBA00022771"/>
    </source>
</evidence>
<evidence type="ECO:0000313" key="9">
    <source>
        <dbReference type="EMBL" id="KAA3673677.1"/>
    </source>
</evidence>
<protein>
    <submittedName>
        <fullName evidence="9">BRCA1-associated RING domain protein 1</fullName>
    </submittedName>
</protein>
<dbReference type="GO" id="GO:0070531">
    <property type="term" value="C:BRCA1-A complex"/>
    <property type="evidence" value="ECO:0007669"/>
    <property type="project" value="TreeGrafter"/>
</dbReference>
<gene>
    <name evidence="9" type="ORF">DEA37_0003624</name>
</gene>
<reference evidence="9 10" key="1">
    <citation type="journal article" date="2019" name="Gigascience">
        <title>Whole-genome sequence of the oriental lung fluke Paragonimus westermani.</title>
        <authorList>
            <person name="Oey H."/>
            <person name="Zakrzewski M."/>
            <person name="Narain K."/>
            <person name="Devi K.R."/>
            <person name="Agatsuma T."/>
            <person name="Nawaratna S."/>
            <person name="Gobert G.N."/>
            <person name="Jones M.K."/>
            <person name="Ragan M.A."/>
            <person name="McManus D.P."/>
            <person name="Krause L."/>
        </authorList>
    </citation>
    <scope>NUCLEOTIDE SEQUENCE [LARGE SCALE GENOMIC DNA]</scope>
    <source>
        <strain evidence="9 10">IND2009</strain>
    </source>
</reference>
<feature type="compositionally biased region" description="Polar residues" evidence="7">
    <location>
        <begin position="380"/>
        <end position="390"/>
    </location>
</feature>
<dbReference type="InterPro" id="IPR039503">
    <property type="entry name" value="BARD1_Znf-RING"/>
</dbReference>
<feature type="repeat" description="ANK" evidence="5">
    <location>
        <begin position="429"/>
        <end position="461"/>
    </location>
</feature>
<dbReference type="PANTHER" id="PTHR24171:SF8">
    <property type="entry name" value="BRCA1-ASSOCIATED RING DOMAIN PROTEIN 1"/>
    <property type="match status" value="1"/>
</dbReference>
<name>A0A5J4NDR6_9TREM</name>
<feature type="region of interest" description="Disordered" evidence="7">
    <location>
        <begin position="864"/>
        <end position="886"/>
    </location>
</feature>
<organism evidence="9 10">
    <name type="scientific">Paragonimus westermani</name>
    <dbReference type="NCBI Taxonomy" id="34504"/>
    <lineage>
        <taxon>Eukaryota</taxon>
        <taxon>Metazoa</taxon>
        <taxon>Spiralia</taxon>
        <taxon>Lophotrochozoa</taxon>
        <taxon>Platyhelminthes</taxon>
        <taxon>Trematoda</taxon>
        <taxon>Digenea</taxon>
        <taxon>Plagiorchiida</taxon>
        <taxon>Troglotremata</taxon>
        <taxon>Troglotrematidae</taxon>
        <taxon>Paragonimus</taxon>
    </lineage>
</organism>
<dbReference type="PROSITE" id="PS50088">
    <property type="entry name" value="ANK_REPEAT"/>
    <property type="match status" value="3"/>
</dbReference>
<feature type="repeat" description="ANK" evidence="5">
    <location>
        <begin position="462"/>
        <end position="494"/>
    </location>
</feature>
<dbReference type="Pfam" id="PF00023">
    <property type="entry name" value="Ank"/>
    <property type="match status" value="1"/>
</dbReference>
<dbReference type="GO" id="GO:0031436">
    <property type="term" value="C:BRCA1-BARD1 complex"/>
    <property type="evidence" value="ECO:0007669"/>
    <property type="project" value="TreeGrafter"/>
</dbReference>
<evidence type="ECO:0000256" key="1">
    <source>
        <dbReference type="ARBA" id="ARBA00022737"/>
    </source>
</evidence>
<dbReference type="PANTHER" id="PTHR24171">
    <property type="entry name" value="ANKYRIN REPEAT DOMAIN-CONTAINING PROTEIN 39-RELATED"/>
    <property type="match status" value="1"/>
</dbReference>
<dbReference type="InterPro" id="IPR002110">
    <property type="entry name" value="Ankyrin_rpt"/>
</dbReference>
<evidence type="ECO:0000256" key="6">
    <source>
        <dbReference type="PROSITE-ProRule" id="PRU00175"/>
    </source>
</evidence>
<keyword evidence="2 6" id="KW-0479">Metal-binding</keyword>
<evidence type="ECO:0000313" key="10">
    <source>
        <dbReference type="Proteomes" id="UP000324629"/>
    </source>
</evidence>
<dbReference type="PROSITE" id="PS50089">
    <property type="entry name" value="ZF_RING_2"/>
    <property type="match status" value="1"/>
</dbReference>
<keyword evidence="4 5" id="KW-0040">ANK repeat</keyword>
<feature type="compositionally biased region" description="Low complexity" evidence="7">
    <location>
        <begin position="242"/>
        <end position="251"/>
    </location>
</feature>
<dbReference type="CDD" id="cd17734">
    <property type="entry name" value="BRCT_Bard1_rpt1"/>
    <property type="match status" value="1"/>
</dbReference>
<evidence type="ECO:0000259" key="8">
    <source>
        <dbReference type="PROSITE" id="PS50089"/>
    </source>
</evidence>
<keyword evidence="3" id="KW-0862">Zinc</keyword>
<dbReference type="Gene3D" id="1.25.40.20">
    <property type="entry name" value="Ankyrin repeat-containing domain"/>
    <property type="match status" value="1"/>
</dbReference>
<keyword evidence="2 6" id="KW-0863">Zinc-finger</keyword>
<feature type="region of interest" description="Disordered" evidence="7">
    <location>
        <begin position="270"/>
        <end position="298"/>
    </location>
</feature>
<dbReference type="SUPFAM" id="SSF57850">
    <property type="entry name" value="RING/U-box"/>
    <property type="match status" value="1"/>
</dbReference>
<dbReference type="InterPro" id="IPR036770">
    <property type="entry name" value="Ankyrin_rpt-contain_sf"/>
</dbReference>
<feature type="compositionally biased region" description="Polar residues" evidence="7">
    <location>
        <begin position="272"/>
        <end position="285"/>
    </location>
</feature>
<feature type="compositionally biased region" description="Acidic residues" evidence="7">
    <location>
        <begin position="864"/>
        <end position="873"/>
    </location>
</feature>